<dbReference type="SMART" id="SM00421">
    <property type="entry name" value="HTH_LUXR"/>
    <property type="match status" value="1"/>
</dbReference>
<dbReference type="Gene3D" id="3.40.50.2300">
    <property type="match status" value="1"/>
</dbReference>
<dbReference type="PANTHER" id="PTHR43214">
    <property type="entry name" value="TWO-COMPONENT RESPONSE REGULATOR"/>
    <property type="match status" value="1"/>
</dbReference>
<dbReference type="CDD" id="cd06170">
    <property type="entry name" value="LuxR_C_like"/>
    <property type="match status" value="1"/>
</dbReference>
<dbReference type="SUPFAM" id="SSF52172">
    <property type="entry name" value="CheY-like"/>
    <property type="match status" value="1"/>
</dbReference>
<dbReference type="PROSITE" id="PS50110">
    <property type="entry name" value="RESPONSE_REGULATORY"/>
    <property type="match status" value="1"/>
</dbReference>
<dbReference type="GO" id="GO:0003677">
    <property type="term" value="F:DNA binding"/>
    <property type="evidence" value="ECO:0007669"/>
    <property type="project" value="UniProtKB-KW"/>
</dbReference>
<evidence type="ECO:0000313" key="7">
    <source>
        <dbReference type="Proteomes" id="UP000191980"/>
    </source>
</evidence>
<dbReference type="Pfam" id="PF00072">
    <property type="entry name" value="Response_reg"/>
    <property type="match status" value="1"/>
</dbReference>
<gene>
    <name evidence="6" type="ORF">AU255_11690</name>
</gene>
<dbReference type="InterPro" id="IPR001789">
    <property type="entry name" value="Sig_transdc_resp-reg_receiver"/>
</dbReference>
<evidence type="ECO:0000259" key="4">
    <source>
        <dbReference type="PROSITE" id="PS50043"/>
    </source>
</evidence>
<feature type="domain" description="Response regulatory" evidence="5">
    <location>
        <begin position="5"/>
        <end position="121"/>
    </location>
</feature>
<accession>A0A1V8MA59</accession>
<dbReference type="InterPro" id="IPR039420">
    <property type="entry name" value="WalR-like"/>
</dbReference>
<dbReference type="InterPro" id="IPR011006">
    <property type="entry name" value="CheY-like_superfamily"/>
</dbReference>
<dbReference type="CDD" id="cd17535">
    <property type="entry name" value="REC_NarL-like"/>
    <property type="match status" value="1"/>
</dbReference>
<proteinExistence type="predicted"/>
<dbReference type="InterPro" id="IPR000792">
    <property type="entry name" value="Tscrpt_reg_LuxR_C"/>
</dbReference>
<dbReference type="PRINTS" id="PR00038">
    <property type="entry name" value="HTHLUXR"/>
</dbReference>
<dbReference type="EMBL" id="LPUF01000001">
    <property type="protein sequence ID" value="OQK18445.1"/>
    <property type="molecule type" value="Genomic_DNA"/>
</dbReference>
<keyword evidence="2" id="KW-0238">DNA-binding</keyword>
<feature type="modified residue" description="4-aspartylphosphate" evidence="3">
    <location>
        <position position="56"/>
    </location>
</feature>
<keyword evidence="1 3" id="KW-0597">Phosphoprotein</keyword>
<reference evidence="6 7" key="1">
    <citation type="submission" date="2015-12" db="EMBL/GenBank/DDBJ databases">
        <authorList>
            <person name="Shamseldin A."/>
            <person name="Moawad H."/>
            <person name="Abd El-Rahim W.M."/>
            <person name="Sadowsky M.J."/>
        </authorList>
    </citation>
    <scope>NUCLEOTIDE SEQUENCE [LARGE SCALE GENOMIC DNA]</scope>
    <source>
        <strain evidence="6 7">WF1</strain>
    </source>
</reference>
<dbReference type="AlphaFoldDB" id="A0A1V8MA59"/>
<protein>
    <submittedName>
        <fullName evidence="6">LuxR family transcriptional regulator</fullName>
    </submittedName>
</protein>
<dbReference type="GO" id="GO:0006355">
    <property type="term" value="P:regulation of DNA-templated transcription"/>
    <property type="evidence" value="ECO:0007669"/>
    <property type="project" value="InterPro"/>
</dbReference>
<evidence type="ECO:0000259" key="5">
    <source>
        <dbReference type="PROSITE" id="PS50110"/>
    </source>
</evidence>
<feature type="domain" description="HTH luxR-type" evidence="4">
    <location>
        <begin position="146"/>
        <end position="211"/>
    </location>
</feature>
<dbReference type="InterPro" id="IPR058245">
    <property type="entry name" value="NreC/VraR/RcsB-like_REC"/>
</dbReference>
<dbReference type="Pfam" id="PF00196">
    <property type="entry name" value="GerE"/>
    <property type="match status" value="1"/>
</dbReference>
<evidence type="ECO:0000256" key="3">
    <source>
        <dbReference type="PROSITE-ProRule" id="PRU00169"/>
    </source>
</evidence>
<evidence type="ECO:0000313" key="6">
    <source>
        <dbReference type="EMBL" id="OQK18445.1"/>
    </source>
</evidence>
<dbReference type="Proteomes" id="UP000191980">
    <property type="component" value="Unassembled WGS sequence"/>
</dbReference>
<dbReference type="InterPro" id="IPR016032">
    <property type="entry name" value="Sig_transdc_resp-reg_C-effctor"/>
</dbReference>
<dbReference type="GO" id="GO:0000160">
    <property type="term" value="P:phosphorelay signal transduction system"/>
    <property type="evidence" value="ECO:0007669"/>
    <property type="project" value="InterPro"/>
</dbReference>
<dbReference type="PANTHER" id="PTHR43214:SF43">
    <property type="entry name" value="TWO-COMPONENT RESPONSE REGULATOR"/>
    <property type="match status" value="1"/>
</dbReference>
<dbReference type="PROSITE" id="PS50043">
    <property type="entry name" value="HTH_LUXR_2"/>
    <property type="match status" value="1"/>
</dbReference>
<evidence type="ECO:0000256" key="2">
    <source>
        <dbReference type="ARBA" id="ARBA00023125"/>
    </source>
</evidence>
<comment type="caution">
    <text evidence="6">The sequence shown here is derived from an EMBL/GenBank/DDBJ whole genome shotgun (WGS) entry which is preliminary data.</text>
</comment>
<dbReference type="OrthoDB" id="9796655at2"/>
<keyword evidence="7" id="KW-1185">Reference proteome</keyword>
<name>A0A1V8MA59_9GAMM</name>
<dbReference type="SMART" id="SM00448">
    <property type="entry name" value="REC"/>
    <property type="match status" value="1"/>
</dbReference>
<dbReference type="STRING" id="1420851.AU255_11690"/>
<dbReference type="RefSeq" id="WP_080523046.1">
    <property type="nucleotide sequence ID" value="NZ_LPUF01000001.1"/>
</dbReference>
<evidence type="ECO:0000256" key="1">
    <source>
        <dbReference type="ARBA" id="ARBA00022553"/>
    </source>
</evidence>
<organism evidence="6 7">
    <name type="scientific">Methyloprofundus sedimenti</name>
    <dbReference type="NCBI Taxonomy" id="1420851"/>
    <lineage>
        <taxon>Bacteria</taxon>
        <taxon>Pseudomonadati</taxon>
        <taxon>Pseudomonadota</taxon>
        <taxon>Gammaproteobacteria</taxon>
        <taxon>Methylococcales</taxon>
        <taxon>Methylococcaceae</taxon>
        <taxon>Methyloprofundus</taxon>
    </lineage>
</organism>
<dbReference type="SUPFAM" id="SSF46894">
    <property type="entry name" value="C-terminal effector domain of the bipartite response regulators"/>
    <property type="match status" value="1"/>
</dbReference>
<sequence length="215" mass="23847">MKKIKVILVDDHAVVRAGFKMLLATYDQIEVVAEAERGEEAMQLYKTRQPDIMVMDISMPGIGGLEAIRRICARDSDARILVFSVHNEQVFINQAIKAGAKGFISKNSAADILIDAIQHIFNGGTYIEEALSQSMTEENNTVPVDHQMIIDTLSSREFDIFILLAKGKTAHKISAELCLSYKTIANYSTQIKKKLNVQTVAELTHIALLSGMVNH</sequence>